<evidence type="ECO:0000313" key="3">
    <source>
        <dbReference type="Proteomes" id="UP000473574"/>
    </source>
</evidence>
<dbReference type="EMBL" id="QZCE01000019">
    <property type="protein sequence ID" value="NEZ68410.1"/>
    <property type="molecule type" value="Genomic_DNA"/>
</dbReference>
<evidence type="ECO:0000313" key="2">
    <source>
        <dbReference type="EMBL" id="NEZ68410.1"/>
    </source>
</evidence>
<comment type="caution">
    <text evidence="2">The sequence shown here is derived from an EMBL/GenBank/DDBJ whole genome shotgun (WGS) entry which is preliminary data.</text>
</comment>
<dbReference type="AlphaFoldDB" id="A0A6M0SIJ4"/>
<sequence length="697" mass="78549">MQLDRVNQHRVVGGSTALSGVLSLALLANPITDVLGVILLCSGLGYSMATQLLAAWTRDEEKRLNHKATAQEMRFESDRQKLKAELKAVKDERVAIAEQIKQVEQRRDSYQAKLKAAFDNEVAQATQFLGDEAKARIAQLETEYAQKAEDADRRALVRIKKHKSQHREYERQLHTRIADLEKTCVQHDEYLRAEFDRALAGTDSILEEEIIGIQSAKKQALAEIHERDLIIERLKGMVEANSAPKKFRGSSADDQIANQVIDILLGAGIKVHGDNWDRKYHQLILWVESESAVTLEIESQLERIEIDLGLYKRPSVAIDRGLYKFVLDTDQKVVNKEVPTTPLTRVEATVDNANHLRIVGPSGSGKSTWLDNVIWLGKLLWPTANSRILDPKYPFTEWSNLTPDFKNDECIEAITTIGDEMRERFKSANGVADKYSNDSPEFRCYIEQLSYELFVIDEAQDLHRRSKACDRKLGNRKNELANGVRDSLLECLGVGRALKVKGYFITQSAKCSKINLNEDDFDNCVSIFLGASINYALNKELKDSYSSQKLAKVESEYRKRKEAGQQYLGLISDLEGDDLYLFKLPQPGHYHNRVMRSQTGVATLPTVATVNAETLTEESTQLAQETRATAALPEIAHNLPTVSPDLASLLKQGTHCPDCGTHSTSYKSKKPTKAGEVRLRCKNPDCQNEYFKWKVIN</sequence>
<dbReference type="Gene3D" id="3.40.50.300">
    <property type="entry name" value="P-loop containing nucleotide triphosphate hydrolases"/>
    <property type="match status" value="1"/>
</dbReference>
<evidence type="ECO:0000256" key="1">
    <source>
        <dbReference type="SAM" id="Coils"/>
    </source>
</evidence>
<dbReference type="InterPro" id="IPR027417">
    <property type="entry name" value="P-loop_NTPase"/>
</dbReference>
<dbReference type="RefSeq" id="WP_163671984.1">
    <property type="nucleotide sequence ID" value="NZ_QZCE01000019.1"/>
</dbReference>
<feature type="coiled-coil region" evidence="1">
    <location>
        <begin position="72"/>
        <end position="150"/>
    </location>
</feature>
<organism evidence="2 3">
    <name type="scientific">Adonisia turfae CCMR0082</name>
    <dbReference type="NCBI Taxonomy" id="2304604"/>
    <lineage>
        <taxon>Bacteria</taxon>
        <taxon>Bacillati</taxon>
        <taxon>Cyanobacteriota</taxon>
        <taxon>Adonisia</taxon>
        <taxon>Adonisia turfae</taxon>
    </lineage>
</organism>
<name>A0A6M0SIJ4_9CYAN</name>
<reference evidence="2 3" key="1">
    <citation type="journal article" date="2020" name="Microb. Ecol.">
        <title>Ecogenomics of the Marine Benthic Filamentous Cyanobacterium Adonisia.</title>
        <authorList>
            <person name="Walter J.M."/>
            <person name="Coutinho F.H."/>
            <person name="Leomil L."/>
            <person name="Hargreaves P.I."/>
            <person name="Campeao M.E."/>
            <person name="Vieira V.V."/>
            <person name="Silva B.S."/>
            <person name="Fistarol G.O."/>
            <person name="Salomon P.S."/>
            <person name="Sawabe T."/>
            <person name="Mino S."/>
            <person name="Hosokawa M."/>
            <person name="Miyashita H."/>
            <person name="Maruyama F."/>
            <person name="van Verk M.C."/>
            <person name="Dutilh B.E."/>
            <person name="Thompson C.C."/>
            <person name="Thompson F.L."/>
        </authorList>
    </citation>
    <scope>NUCLEOTIDE SEQUENCE [LARGE SCALE GENOMIC DNA]</scope>
    <source>
        <strain evidence="2 3">CCMR0082</strain>
    </source>
</reference>
<accession>A0A6M0SIJ4</accession>
<protein>
    <submittedName>
        <fullName evidence="2">Uncharacterized protein</fullName>
    </submittedName>
</protein>
<keyword evidence="1" id="KW-0175">Coiled coil</keyword>
<dbReference type="Proteomes" id="UP000473574">
    <property type="component" value="Unassembled WGS sequence"/>
</dbReference>
<proteinExistence type="predicted"/>
<dbReference type="SUPFAM" id="SSF52540">
    <property type="entry name" value="P-loop containing nucleoside triphosphate hydrolases"/>
    <property type="match status" value="1"/>
</dbReference>
<gene>
    <name evidence="2" type="ORF">D0962_37810</name>
</gene>